<proteinExistence type="predicted"/>
<dbReference type="Proteomes" id="UP000285650">
    <property type="component" value="Unassembled WGS sequence"/>
</dbReference>
<dbReference type="AlphaFoldDB" id="A0A414LCJ7"/>
<evidence type="ECO:0000313" key="1">
    <source>
        <dbReference type="EMBL" id="RHE92331.1"/>
    </source>
</evidence>
<reference evidence="1 2" key="1">
    <citation type="submission" date="2018-08" db="EMBL/GenBank/DDBJ databases">
        <title>A genome reference for cultivated species of the human gut microbiota.</title>
        <authorList>
            <person name="Zou Y."/>
            <person name="Xue W."/>
            <person name="Luo G."/>
        </authorList>
    </citation>
    <scope>NUCLEOTIDE SEQUENCE [LARGE SCALE GENOMIC DNA]</scope>
    <source>
        <strain evidence="1 2">AM27-17</strain>
    </source>
</reference>
<sequence length="198" mass="20888">MLLSASEFGVNQFAAFEVIEADAVLQFAGLGHKFFLFGDSQVADGGLGQVAGGNEVVLGLFAKCQPGRVEGRAAKMGGRYLLPFARLRPLAAFAEFGFVGDTAFPAAVVAKELTVVQIDGKGFVTLVMAGFCAVGASGFDVAGSASVDVDAEGMEISHCSVFDGVFFRQKNIFSPHEGVVFVPWKDFFRLTGRAHPVP</sequence>
<accession>A0A414LCJ7</accession>
<organism evidence="1 2">
    <name type="scientific">Bacteroides intestinalis</name>
    <dbReference type="NCBI Taxonomy" id="329854"/>
    <lineage>
        <taxon>Bacteria</taxon>
        <taxon>Pseudomonadati</taxon>
        <taxon>Bacteroidota</taxon>
        <taxon>Bacteroidia</taxon>
        <taxon>Bacteroidales</taxon>
        <taxon>Bacteroidaceae</taxon>
        <taxon>Bacteroides</taxon>
    </lineage>
</organism>
<gene>
    <name evidence="1" type="ORF">DW712_08525</name>
</gene>
<protein>
    <submittedName>
        <fullName evidence="1">Uncharacterized protein</fullName>
    </submittedName>
</protein>
<name>A0A414LCJ7_9BACE</name>
<dbReference type="EMBL" id="QSKV01000005">
    <property type="protein sequence ID" value="RHE92331.1"/>
    <property type="molecule type" value="Genomic_DNA"/>
</dbReference>
<comment type="caution">
    <text evidence="1">The sequence shown here is derived from an EMBL/GenBank/DDBJ whole genome shotgun (WGS) entry which is preliminary data.</text>
</comment>
<evidence type="ECO:0000313" key="2">
    <source>
        <dbReference type="Proteomes" id="UP000285650"/>
    </source>
</evidence>